<protein>
    <submittedName>
        <fullName evidence="1">Uncharacterized protein</fullName>
    </submittedName>
</protein>
<name>A0AA35T234_GEOBA</name>
<sequence>MPSGAVIAVAHTAIVAVVIEGSLLSEELSANEAEAFDATGTLPLGRGVYTLEGADSGRVAVAPVVIAADN</sequence>
<evidence type="ECO:0000313" key="1">
    <source>
        <dbReference type="EMBL" id="CAI8040365.1"/>
    </source>
</evidence>
<comment type="caution">
    <text evidence="1">The sequence shown here is derived from an EMBL/GenBank/DDBJ whole genome shotgun (WGS) entry which is preliminary data.</text>
</comment>
<dbReference type="Proteomes" id="UP001174909">
    <property type="component" value="Unassembled WGS sequence"/>
</dbReference>
<dbReference type="AlphaFoldDB" id="A0AA35T234"/>
<reference evidence="1" key="1">
    <citation type="submission" date="2023-03" db="EMBL/GenBank/DDBJ databases">
        <authorList>
            <person name="Steffen K."/>
            <person name="Cardenas P."/>
        </authorList>
    </citation>
    <scope>NUCLEOTIDE SEQUENCE</scope>
</reference>
<gene>
    <name evidence="1" type="ORF">GBAR_LOCUS22501</name>
</gene>
<organism evidence="1 2">
    <name type="scientific">Geodia barretti</name>
    <name type="common">Barrett's horny sponge</name>
    <dbReference type="NCBI Taxonomy" id="519541"/>
    <lineage>
        <taxon>Eukaryota</taxon>
        <taxon>Metazoa</taxon>
        <taxon>Porifera</taxon>
        <taxon>Demospongiae</taxon>
        <taxon>Heteroscleromorpha</taxon>
        <taxon>Tetractinellida</taxon>
        <taxon>Astrophorina</taxon>
        <taxon>Geodiidae</taxon>
        <taxon>Geodia</taxon>
    </lineage>
</organism>
<keyword evidence="2" id="KW-1185">Reference proteome</keyword>
<evidence type="ECO:0000313" key="2">
    <source>
        <dbReference type="Proteomes" id="UP001174909"/>
    </source>
</evidence>
<accession>A0AA35T234</accession>
<proteinExistence type="predicted"/>
<dbReference type="EMBL" id="CASHTH010003105">
    <property type="protein sequence ID" value="CAI8040365.1"/>
    <property type="molecule type" value="Genomic_DNA"/>
</dbReference>